<evidence type="ECO:0008006" key="3">
    <source>
        <dbReference type="Google" id="ProtNLM"/>
    </source>
</evidence>
<reference evidence="1 2" key="1">
    <citation type="submission" date="2020-03" db="EMBL/GenBank/DDBJ databases">
        <title>Genomic Encyclopedia of Type Strains, Phase IV (KMG-IV): sequencing the most valuable type-strain genomes for metagenomic binning, comparative biology and taxonomic classification.</title>
        <authorList>
            <person name="Goeker M."/>
        </authorList>
    </citation>
    <scope>NUCLEOTIDE SEQUENCE [LARGE SCALE GENOMIC DNA]</scope>
    <source>
        <strain evidence="1 2">DSM 24233</strain>
    </source>
</reference>
<gene>
    <name evidence="1" type="ORF">GGQ74_000791</name>
</gene>
<evidence type="ECO:0000313" key="1">
    <source>
        <dbReference type="EMBL" id="NJB67151.1"/>
    </source>
</evidence>
<dbReference type="Proteomes" id="UP000580856">
    <property type="component" value="Unassembled WGS sequence"/>
</dbReference>
<dbReference type="SUPFAM" id="SSF49478">
    <property type="entry name" value="Cna protein B-type domain"/>
    <property type="match status" value="1"/>
</dbReference>
<evidence type="ECO:0000313" key="2">
    <source>
        <dbReference type="Proteomes" id="UP000580856"/>
    </source>
</evidence>
<accession>A0A846QFZ0</accession>
<sequence length="136" mass="15521">MMRSPFPIGLRSERHGAAWRIFLAALLIVFAMMISDASAQNSGTSIRGLVTSRHPYTGQMFPSPGVMIELYRHDMMTGQWMHMGGTRTNGQGFYFFWNLQPGPYVLQVNGMQNFPVQVVPVDPRFYQFQDIPPLMF</sequence>
<organism evidence="1 2">
    <name type="scientific">Desulfobaculum xiamenense</name>
    <dbReference type="NCBI Taxonomy" id="995050"/>
    <lineage>
        <taxon>Bacteria</taxon>
        <taxon>Pseudomonadati</taxon>
        <taxon>Thermodesulfobacteriota</taxon>
        <taxon>Desulfovibrionia</taxon>
        <taxon>Desulfovibrionales</taxon>
        <taxon>Desulfovibrionaceae</taxon>
        <taxon>Desulfobaculum</taxon>
    </lineage>
</organism>
<proteinExistence type="predicted"/>
<dbReference type="AlphaFoldDB" id="A0A846QFZ0"/>
<dbReference type="RefSeq" id="WP_167940231.1">
    <property type="nucleotide sequence ID" value="NZ_JAATJA010000001.1"/>
</dbReference>
<comment type="caution">
    <text evidence="1">The sequence shown here is derived from an EMBL/GenBank/DDBJ whole genome shotgun (WGS) entry which is preliminary data.</text>
</comment>
<name>A0A846QFZ0_9BACT</name>
<dbReference type="EMBL" id="JAATJA010000001">
    <property type="protein sequence ID" value="NJB67151.1"/>
    <property type="molecule type" value="Genomic_DNA"/>
</dbReference>
<keyword evidence="2" id="KW-1185">Reference proteome</keyword>
<protein>
    <recommendedName>
        <fullName evidence="3">Carboxypeptidase regulatory-like domain-containing protein</fullName>
    </recommendedName>
</protein>